<keyword evidence="1" id="KW-0732">Signal</keyword>
<feature type="chain" id="PRO_5047182913" description="Secreted protein" evidence="1">
    <location>
        <begin position="17"/>
        <end position="99"/>
    </location>
</feature>
<feature type="signal peptide" evidence="1">
    <location>
        <begin position="1"/>
        <end position="16"/>
    </location>
</feature>
<reference evidence="2 3" key="1">
    <citation type="journal article" date="2024" name="BMC Biol.">
        <title>Comparative genomics of Ascetosporea gives new insight into the evolutionary basis for animal parasitism in Rhizaria.</title>
        <authorList>
            <person name="Hiltunen Thoren M."/>
            <person name="Onut-Brannstrom I."/>
            <person name="Alfjorden A."/>
            <person name="Peckova H."/>
            <person name="Swords F."/>
            <person name="Hooper C."/>
            <person name="Holzer A.S."/>
            <person name="Bass D."/>
            <person name="Burki F."/>
        </authorList>
    </citation>
    <scope>NUCLEOTIDE SEQUENCE [LARGE SCALE GENOMIC DNA]</scope>
    <source>
        <strain evidence="2">20-A016</strain>
    </source>
</reference>
<accession>A0ABV2AEE7</accession>
<dbReference type="EMBL" id="JBDODL010000014">
    <property type="protein sequence ID" value="MES1918096.1"/>
    <property type="molecule type" value="Genomic_DNA"/>
</dbReference>
<protein>
    <recommendedName>
        <fullName evidence="4">Secreted protein</fullName>
    </recommendedName>
</protein>
<keyword evidence="3" id="KW-1185">Reference proteome</keyword>
<sequence>MCKLCFLLAFVVLGRCKGPAPPKKIAPQHYHRWLPCYSSEIGYLHLNAKVFVSHCKRLTDPDIYAKISFALEKARVVYEFSFGIKLHFEVIQLCEHVLT</sequence>
<comment type="caution">
    <text evidence="2">The sequence shown here is derived from an EMBL/GenBank/DDBJ whole genome shotgun (WGS) entry which is preliminary data.</text>
</comment>
<dbReference type="Proteomes" id="UP001439008">
    <property type="component" value="Unassembled WGS sequence"/>
</dbReference>
<evidence type="ECO:0000313" key="3">
    <source>
        <dbReference type="Proteomes" id="UP001439008"/>
    </source>
</evidence>
<proteinExistence type="predicted"/>
<evidence type="ECO:0000313" key="2">
    <source>
        <dbReference type="EMBL" id="MES1918096.1"/>
    </source>
</evidence>
<evidence type="ECO:0000256" key="1">
    <source>
        <dbReference type="SAM" id="SignalP"/>
    </source>
</evidence>
<evidence type="ECO:0008006" key="4">
    <source>
        <dbReference type="Google" id="ProtNLM"/>
    </source>
</evidence>
<organism evidence="2 3">
    <name type="scientific">Bonamia ostreae</name>
    <dbReference type="NCBI Taxonomy" id="126728"/>
    <lineage>
        <taxon>Eukaryota</taxon>
        <taxon>Sar</taxon>
        <taxon>Rhizaria</taxon>
        <taxon>Endomyxa</taxon>
        <taxon>Ascetosporea</taxon>
        <taxon>Haplosporida</taxon>
        <taxon>Bonamia</taxon>
    </lineage>
</organism>
<gene>
    <name evidence="2" type="ORF">MHBO_000117</name>
</gene>
<name>A0ABV2AEE7_9EUKA</name>